<protein>
    <recommendedName>
        <fullName evidence="3">Amine oxidase domain-containing protein</fullName>
    </recommendedName>
</protein>
<dbReference type="STRING" id="1817772.A2527_00975"/>
<dbReference type="InterPro" id="IPR036188">
    <property type="entry name" value="FAD/NAD-bd_sf"/>
</dbReference>
<organism evidence="1 2">
    <name type="scientific">Candidatus Lambdaproteobacteria bacterium RIFOXYD2_FULL_50_16</name>
    <dbReference type="NCBI Taxonomy" id="1817772"/>
    <lineage>
        <taxon>Bacteria</taxon>
        <taxon>Pseudomonadati</taxon>
        <taxon>Pseudomonadota</taxon>
        <taxon>Candidatus Lambdaproteobacteria</taxon>
    </lineage>
</organism>
<dbReference type="AlphaFoldDB" id="A0A1F6G9N4"/>
<comment type="caution">
    <text evidence="1">The sequence shown here is derived from an EMBL/GenBank/DDBJ whole genome shotgun (WGS) entry which is preliminary data.</text>
</comment>
<gene>
    <name evidence="1" type="ORF">A2527_00975</name>
</gene>
<reference evidence="1 2" key="1">
    <citation type="journal article" date="2016" name="Nat. Commun.">
        <title>Thousands of microbial genomes shed light on interconnected biogeochemical processes in an aquifer system.</title>
        <authorList>
            <person name="Anantharaman K."/>
            <person name="Brown C.T."/>
            <person name="Hug L.A."/>
            <person name="Sharon I."/>
            <person name="Castelle C.J."/>
            <person name="Probst A.J."/>
            <person name="Thomas B.C."/>
            <person name="Singh A."/>
            <person name="Wilkins M.J."/>
            <person name="Karaoz U."/>
            <person name="Brodie E.L."/>
            <person name="Williams K.H."/>
            <person name="Hubbard S.S."/>
            <person name="Banfield J.F."/>
        </authorList>
    </citation>
    <scope>NUCLEOTIDE SEQUENCE [LARGE SCALE GENOMIC DNA]</scope>
</reference>
<dbReference type="GO" id="GO:0016116">
    <property type="term" value="P:carotenoid metabolic process"/>
    <property type="evidence" value="ECO:0007669"/>
    <property type="project" value="InterPro"/>
</dbReference>
<name>A0A1F6G9N4_9PROT</name>
<evidence type="ECO:0000313" key="2">
    <source>
        <dbReference type="Proteomes" id="UP000178449"/>
    </source>
</evidence>
<dbReference type="Gene3D" id="3.50.50.60">
    <property type="entry name" value="FAD/NAD(P)-binding domain"/>
    <property type="match status" value="2"/>
</dbReference>
<accession>A0A1F6G9N4</accession>
<evidence type="ECO:0000313" key="1">
    <source>
        <dbReference type="EMBL" id="OGG94788.1"/>
    </source>
</evidence>
<evidence type="ECO:0008006" key="3">
    <source>
        <dbReference type="Google" id="ProtNLM"/>
    </source>
</evidence>
<dbReference type="InterPro" id="IPR045892">
    <property type="entry name" value="CrtISO-like"/>
</dbReference>
<dbReference type="PANTHER" id="PTHR46313">
    <property type="match status" value="1"/>
</dbReference>
<dbReference type="Proteomes" id="UP000178449">
    <property type="component" value="Unassembled WGS sequence"/>
</dbReference>
<sequence length="468" mass="52329">MPNEYDVIVVGSGIAGLFCANALLDQGKKVLLLEQHHMPGGYCTSIQRKGMTFDVGAHLIGSLGNPRTPVGRLIQQWELPVEFIRCNKLEKVHFPGLTIHFPACWEEFQATVASFFPDEAENLKKFWADLRKVMRSYLRPVEGNRMVEELHGQTYGEFLDVYFKSTKLKGILSSLYGYVGLAPNQISLFAMASMLGSYLIDGTYYVKGGSQKLSNALARRFKQAGGVLKYKEKVDNLLIENQRVVGVNSIPSGNFWANQVVYNGNLHQVLPAAQGGDYLLNIINQKPFHPHRNSVKLFSMYFGLRISEQELRRIQGFHFADFDLDQPENLLLYLAAPSLENKELSPKGTQILIANLPLRGESAELKFWSPENKAKFEKQVNEVLNKLSPGFAQRIVFQEGATPKTFFRYTCNDEGSVYGWAKTPEQMWVNPITKVGGLSQVGHWSYPGCGIAAVAVSGIHTAAQLSRT</sequence>
<dbReference type="EMBL" id="MFNE01000034">
    <property type="protein sequence ID" value="OGG94788.1"/>
    <property type="molecule type" value="Genomic_DNA"/>
</dbReference>
<dbReference type="PANTHER" id="PTHR46313:SF3">
    <property type="entry name" value="PROLYCOPENE ISOMERASE, CHLOROPLASTIC"/>
    <property type="match status" value="1"/>
</dbReference>
<dbReference type="SUPFAM" id="SSF51905">
    <property type="entry name" value="FAD/NAD(P)-binding domain"/>
    <property type="match status" value="1"/>
</dbReference>
<dbReference type="Pfam" id="PF13450">
    <property type="entry name" value="NAD_binding_8"/>
    <property type="match status" value="1"/>
</dbReference>
<proteinExistence type="predicted"/>